<evidence type="ECO:0000256" key="11">
    <source>
        <dbReference type="ARBA" id="ARBA00023180"/>
    </source>
</evidence>
<dbReference type="Gene3D" id="3.40.630.10">
    <property type="entry name" value="Zn peptidases"/>
    <property type="match status" value="1"/>
</dbReference>
<evidence type="ECO:0000256" key="9">
    <source>
        <dbReference type="ARBA" id="ARBA00023145"/>
    </source>
</evidence>
<evidence type="ECO:0000256" key="2">
    <source>
        <dbReference type="ARBA" id="ARBA00011245"/>
    </source>
</evidence>
<accession>A0A0F8BK20</accession>
<evidence type="ECO:0000256" key="13">
    <source>
        <dbReference type="ARBA" id="ARBA00043962"/>
    </source>
</evidence>
<comment type="caution">
    <text evidence="16">The sequence shown here is derived from an EMBL/GenBank/DDBJ whole genome shotgun (WGS) entry which is preliminary data.</text>
</comment>
<comment type="subunit">
    <text evidence="2">Monomer.</text>
</comment>
<evidence type="ECO:0000256" key="5">
    <source>
        <dbReference type="ARBA" id="ARBA00022723"/>
    </source>
</evidence>
<evidence type="ECO:0000256" key="7">
    <source>
        <dbReference type="ARBA" id="ARBA00022801"/>
    </source>
</evidence>
<keyword evidence="5 14" id="KW-0479">Metal-binding</keyword>
<protein>
    <recommendedName>
        <fullName evidence="14">Peptide hydrolase</fullName>
        <ecNumber evidence="14">3.4.-.-</ecNumber>
    </recommendedName>
</protein>
<evidence type="ECO:0000256" key="6">
    <source>
        <dbReference type="ARBA" id="ARBA00022729"/>
    </source>
</evidence>
<sequence>MRFTLALAALVATCTVNAASIGTDLVTLQLSETDVRRVTVEEKQRLKKAGTNFIDITNADVPLNFDRNSDNTLGKRGLVYTYPSVLTQQKTVNYKLGLLDQYITKDLLQKITSFHTRFYDSEDGFKAAMWIRAELMNLINEKSLDRTVKVDYYNHKNWQQPTVIAKIPGQGPDTIVLSASLDSIAFTEMGSERFGSARAPGADANGSGAIALMETFRLLLTDSKIPLGLGWNTIEFHWYAASESGFLGSREVLSDYFVNDKLIAAILHLDKIGYHNPSGDRRFGVVMDQTNRDLTNFIELLILQYCNFGYTKTADDFASSDHTVAYGLGYPVARVMENSPDKMFRNFRTSEDVSEIIDFLQMDGFMRLAFSFIYELAHFDMGLYSWVENKKPEETEETEETEELDR</sequence>
<keyword evidence="8 14" id="KW-0862">Zinc</keyword>
<keyword evidence="11" id="KW-0325">Glycoprotein</keyword>
<name>A0A0F8BK20_CERFI</name>
<evidence type="ECO:0000313" key="17">
    <source>
        <dbReference type="Proteomes" id="UP000034841"/>
    </source>
</evidence>
<organism evidence="16 17">
    <name type="scientific">Ceratocystis fimbriata f. sp. platani</name>
    <dbReference type="NCBI Taxonomy" id="88771"/>
    <lineage>
        <taxon>Eukaryota</taxon>
        <taxon>Fungi</taxon>
        <taxon>Dikarya</taxon>
        <taxon>Ascomycota</taxon>
        <taxon>Pezizomycotina</taxon>
        <taxon>Sordariomycetes</taxon>
        <taxon>Hypocreomycetidae</taxon>
        <taxon>Microascales</taxon>
        <taxon>Ceratocystidaceae</taxon>
        <taxon>Ceratocystis</taxon>
    </lineage>
</organism>
<keyword evidence="17" id="KW-1185">Reference proteome</keyword>
<dbReference type="GO" id="GO:0006508">
    <property type="term" value="P:proteolysis"/>
    <property type="evidence" value="ECO:0007669"/>
    <property type="project" value="UniProtKB-KW"/>
</dbReference>
<feature type="chain" id="PRO_5005117605" description="Peptide hydrolase" evidence="14">
    <location>
        <begin position="19"/>
        <end position="406"/>
    </location>
</feature>
<evidence type="ECO:0000256" key="1">
    <source>
        <dbReference type="ARBA" id="ARBA00001947"/>
    </source>
</evidence>
<dbReference type="EMBL" id="LBBL01000357">
    <property type="protein sequence ID" value="KKF92653.1"/>
    <property type="molecule type" value="Genomic_DNA"/>
</dbReference>
<reference evidence="16 17" key="1">
    <citation type="submission" date="2015-04" db="EMBL/GenBank/DDBJ databases">
        <title>Genome sequence of Ceratocystis platani, a major pathogen of plane trees.</title>
        <authorList>
            <person name="Belbahri L."/>
        </authorList>
    </citation>
    <scope>NUCLEOTIDE SEQUENCE [LARGE SCALE GENOMIC DNA]</scope>
    <source>
        <strain evidence="16 17">CFO</strain>
    </source>
</reference>
<dbReference type="SUPFAM" id="SSF53187">
    <property type="entry name" value="Zn-dependent exopeptidases"/>
    <property type="match status" value="1"/>
</dbReference>
<keyword evidence="6 14" id="KW-0732">Signal</keyword>
<comment type="similarity">
    <text evidence="13">Belongs to the peptidase M28 family. M28E subfamily.</text>
</comment>
<dbReference type="PANTHER" id="PTHR12147:SF56">
    <property type="entry name" value="AMINOPEPTIDASE YDR415C-RELATED"/>
    <property type="match status" value="1"/>
</dbReference>
<feature type="signal peptide" evidence="14">
    <location>
        <begin position="1"/>
        <end position="18"/>
    </location>
</feature>
<dbReference type="EC" id="3.4.-.-" evidence="14"/>
<keyword evidence="3 16" id="KW-0031">Aminopeptidase</keyword>
<dbReference type="GO" id="GO:0046872">
    <property type="term" value="F:metal ion binding"/>
    <property type="evidence" value="ECO:0007669"/>
    <property type="project" value="UniProtKB-KW"/>
</dbReference>
<keyword evidence="9" id="KW-0865">Zymogen</keyword>
<dbReference type="GO" id="GO:0008235">
    <property type="term" value="F:metalloexopeptidase activity"/>
    <property type="evidence" value="ECO:0007669"/>
    <property type="project" value="InterPro"/>
</dbReference>
<keyword evidence="10" id="KW-1015">Disulfide bond</keyword>
<comment type="cofactor">
    <cofactor evidence="1">
        <name>Zn(2+)</name>
        <dbReference type="ChEBI" id="CHEBI:29105"/>
    </cofactor>
</comment>
<evidence type="ECO:0000256" key="8">
    <source>
        <dbReference type="ARBA" id="ARBA00022833"/>
    </source>
</evidence>
<gene>
    <name evidence="16" type="primary">LAP1_2</name>
    <name evidence="16" type="ORF">CFO_g5001</name>
</gene>
<comment type="function">
    <text evidence="12">Extracellular aminopeptidase that allows assimilation of proteinaceous substrates.</text>
</comment>
<dbReference type="InterPro" id="IPR045175">
    <property type="entry name" value="M28_fam"/>
</dbReference>
<evidence type="ECO:0000259" key="15">
    <source>
        <dbReference type="Pfam" id="PF04389"/>
    </source>
</evidence>
<dbReference type="Pfam" id="PF04389">
    <property type="entry name" value="Peptidase_M28"/>
    <property type="match status" value="1"/>
</dbReference>
<dbReference type="PANTHER" id="PTHR12147">
    <property type="entry name" value="METALLOPEPTIDASE M28 FAMILY MEMBER"/>
    <property type="match status" value="1"/>
</dbReference>
<evidence type="ECO:0000256" key="4">
    <source>
        <dbReference type="ARBA" id="ARBA00022670"/>
    </source>
</evidence>
<feature type="domain" description="Peptidase M28" evidence="15">
    <location>
        <begin position="163"/>
        <end position="357"/>
    </location>
</feature>
<evidence type="ECO:0000256" key="14">
    <source>
        <dbReference type="RuleBase" id="RU361240"/>
    </source>
</evidence>
<evidence type="ECO:0000256" key="10">
    <source>
        <dbReference type="ARBA" id="ARBA00023157"/>
    </source>
</evidence>
<evidence type="ECO:0000313" key="16">
    <source>
        <dbReference type="EMBL" id="KKF92653.1"/>
    </source>
</evidence>
<dbReference type="AlphaFoldDB" id="A0A0F8BK20"/>
<dbReference type="Proteomes" id="UP000034841">
    <property type="component" value="Unassembled WGS sequence"/>
</dbReference>
<keyword evidence="7 14" id="KW-0378">Hydrolase</keyword>
<dbReference type="InterPro" id="IPR007484">
    <property type="entry name" value="Peptidase_M28"/>
</dbReference>
<proteinExistence type="inferred from homology"/>
<dbReference type="GO" id="GO:0004177">
    <property type="term" value="F:aminopeptidase activity"/>
    <property type="evidence" value="ECO:0007669"/>
    <property type="project" value="UniProtKB-KW"/>
</dbReference>
<evidence type="ECO:0000256" key="3">
    <source>
        <dbReference type="ARBA" id="ARBA00022438"/>
    </source>
</evidence>
<evidence type="ECO:0000256" key="12">
    <source>
        <dbReference type="ARBA" id="ARBA00043843"/>
    </source>
</evidence>
<keyword evidence="4 14" id="KW-0645">Protease</keyword>